<sequence length="266" mass="29875">MIQHIFLDMDNTLLSPDGSISPKNISVIQNSSIPVSLVSARAPFEMQFAIDELNLQTTQVAFNGGLIYKPQTNGYQQLYSQAIDPQTVKKIMTIVHQNFPKVSLNWYSDHTWYTDKNCQETDAETAITHEKPVIQKTSANLTQTIYKFMVMSFDPILFDRLQNYLKQLDLPDLNVMTSGDAYIEITPISATKANAVAHIQKEEHLKIDQLAAFGDGENDIPMFKHVGLPIAVANASQEVKQYAKFVSTSNREDGVANGIERHILKK</sequence>
<dbReference type="AlphaFoldDB" id="A0A0R2JXK7"/>
<dbReference type="GO" id="GO:0005829">
    <property type="term" value="C:cytosol"/>
    <property type="evidence" value="ECO:0007669"/>
    <property type="project" value="TreeGrafter"/>
</dbReference>
<dbReference type="RefSeq" id="WP_057807038.1">
    <property type="nucleotide sequence ID" value="NZ_BJYP01000033.1"/>
</dbReference>
<gene>
    <name evidence="1" type="ORF">IV87_GL000629</name>
    <name evidence="2" type="ORF">SAMN04487973_1163</name>
</gene>
<dbReference type="Proteomes" id="UP000051749">
    <property type="component" value="Unassembled WGS sequence"/>
</dbReference>
<dbReference type="Pfam" id="PF08282">
    <property type="entry name" value="Hydrolase_3"/>
    <property type="match status" value="1"/>
</dbReference>
<dbReference type="SFLD" id="SFLDG01140">
    <property type="entry name" value="C2.B:_Phosphomannomutase_and_P"/>
    <property type="match status" value="1"/>
</dbReference>
<dbReference type="CDD" id="cd07516">
    <property type="entry name" value="HAD_Pase"/>
    <property type="match status" value="1"/>
</dbReference>
<dbReference type="PATRIC" id="fig|319653.3.peg.640"/>
<evidence type="ECO:0000313" key="2">
    <source>
        <dbReference type="EMBL" id="SER76467.1"/>
    </source>
</evidence>
<dbReference type="GO" id="GO:0016791">
    <property type="term" value="F:phosphatase activity"/>
    <property type="evidence" value="ECO:0007669"/>
    <property type="project" value="TreeGrafter"/>
</dbReference>
<dbReference type="InterPro" id="IPR023214">
    <property type="entry name" value="HAD_sf"/>
</dbReference>
<dbReference type="Proteomes" id="UP000182818">
    <property type="component" value="Unassembled WGS sequence"/>
</dbReference>
<name>A0A0R2JXK7_9LACO</name>
<dbReference type="SUPFAM" id="SSF56784">
    <property type="entry name" value="HAD-like"/>
    <property type="match status" value="1"/>
</dbReference>
<dbReference type="OrthoDB" id="9790031at2"/>
<accession>A0A0R2JXK7</accession>
<protein>
    <submittedName>
        <fullName evidence="1">Uncharacterized protein</fullName>
    </submittedName>
</protein>
<dbReference type="Gene3D" id="3.30.1240.10">
    <property type="match status" value="1"/>
</dbReference>
<keyword evidence="4" id="KW-1185">Reference proteome</keyword>
<dbReference type="STRING" id="319653.SAMN04487973_1163"/>
<comment type="caution">
    <text evidence="1">The sequence shown here is derived from an EMBL/GenBank/DDBJ whole genome shotgun (WGS) entry which is preliminary data.</text>
</comment>
<reference evidence="2 4" key="2">
    <citation type="submission" date="2016-10" db="EMBL/GenBank/DDBJ databases">
        <authorList>
            <person name="Varghese N."/>
            <person name="Submissions S."/>
        </authorList>
    </citation>
    <scope>NUCLEOTIDE SEQUENCE [LARGE SCALE GENOMIC DNA]</scope>
    <source>
        <strain evidence="2 4">CGMCC 1.3889</strain>
    </source>
</reference>
<proteinExistence type="predicted"/>
<dbReference type="SFLD" id="SFLDS00003">
    <property type="entry name" value="Haloacid_Dehalogenase"/>
    <property type="match status" value="1"/>
</dbReference>
<dbReference type="PANTHER" id="PTHR10000:SF8">
    <property type="entry name" value="HAD SUPERFAMILY HYDROLASE-LIKE, TYPE 3"/>
    <property type="match status" value="1"/>
</dbReference>
<reference evidence="1 3" key="1">
    <citation type="journal article" date="2015" name="Genome Announc.">
        <title>Expanding the biotechnology potential of lactobacilli through comparative genomics of 213 strains and associated genera.</title>
        <authorList>
            <person name="Sun Z."/>
            <person name="Harris H.M."/>
            <person name="McCann A."/>
            <person name="Guo C."/>
            <person name="Argimon S."/>
            <person name="Zhang W."/>
            <person name="Yang X."/>
            <person name="Jeffery I.B."/>
            <person name="Cooney J.C."/>
            <person name="Kagawa T.F."/>
            <person name="Liu W."/>
            <person name="Song Y."/>
            <person name="Salvetti E."/>
            <person name="Wrobel A."/>
            <person name="Rasinkangas P."/>
            <person name="Parkhill J."/>
            <person name="Rea M.C."/>
            <person name="O'Sullivan O."/>
            <person name="Ritari J."/>
            <person name="Douillard F.P."/>
            <person name="Paul Ross R."/>
            <person name="Yang R."/>
            <person name="Briner A.E."/>
            <person name="Felis G.E."/>
            <person name="de Vos W.M."/>
            <person name="Barrangou R."/>
            <person name="Klaenhammer T.R."/>
            <person name="Caufield P.W."/>
            <person name="Cui Y."/>
            <person name="Zhang H."/>
            <person name="O'Toole P.W."/>
        </authorList>
    </citation>
    <scope>NUCLEOTIDE SEQUENCE [LARGE SCALE GENOMIC DNA]</scope>
    <source>
        <strain evidence="1 3">DSM 22301</strain>
    </source>
</reference>
<dbReference type="InterPro" id="IPR000150">
    <property type="entry name" value="Cof"/>
</dbReference>
<dbReference type="EMBL" id="JQBY01000016">
    <property type="protein sequence ID" value="KRN82018.1"/>
    <property type="molecule type" value="Genomic_DNA"/>
</dbReference>
<evidence type="ECO:0000313" key="4">
    <source>
        <dbReference type="Proteomes" id="UP000182818"/>
    </source>
</evidence>
<evidence type="ECO:0000313" key="3">
    <source>
        <dbReference type="Proteomes" id="UP000051749"/>
    </source>
</evidence>
<dbReference type="NCBIfam" id="TIGR00099">
    <property type="entry name" value="Cof-subfamily"/>
    <property type="match status" value="1"/>
</dbReference>
<evidence type="ECO:0000313" key="1">
    <source>
        <dbReference type="EMBL" id="KRN82018.1"/>
    </source>
</evidence>
<dbReference type="GO" id="GO:0000287">
    <property type="term" value="F:magnesium ion binding"/>
    <property type="evidence" value="ECO:0007669"/>
    <property type="project" value="TreeGrafter"/>
</dbReference>
<dbReference type="InterPro" id="IPR006379">
    <property type="entry name" value="HAD-SF_hydro_IIB"/>
</dbReference>
<dbReference type="GeneID" id="76043992"/>
<dbReference type="InterPro" id="IPR036412">
    <property type="entry name" value="HAD-like_sf"/>
</dbReference>
<dbReference type="NCBIfam" id="TIGR01484">
    <property type="entry name" value="HAD-SF-IIB"/>
    <property type="match status" value="1"/>
</dbReference>
<dbReference type="EMBL" id="FOGK01000016">
    <property type="protein sequence ID" value="SER76467.1"/>
    <property type="molecule type" value="Genomic_DNA"/>
</dbReference>
<dbReference type="Gene3D" id="3.40.50.1000">
    <property type="entry name" value="HAD superfamily/HAD-like"/>
    <property type="match status" value="1"/>
</dbReference>
<organism evidence="1 3">
    <name type="scientific">Pediococcus ethanolidurans</name>
    <dbReference type="NCBI Taxonomy" id="319653"/>
    <lineage>
        <taxon>Bacteria</taxon>
        <taxon>Bacillati</taxon>
        <taxon>Bacillota</taxon>
        <taxon>Bacilli</taxon>
        <taxon>Lactobacillales</taxon>
        <taxon>Lactobacillaceae</taxon>
        <taxon>Pediococcus</taxon>
    </lineage>
</organism>
<dbReference type="PANTHER" id="PTHR10000">
    <property type="entry name" value="PHOSPHOSERINE PHOSPHATASE"/>
    <property type="match status" value="1"/>
</dbReference>